<keyword evidence="3" id="KW-1185">Reference proteome</keyword>
<feature type="region of interest" description="Disordered" evidence="1">
    <location>
        <begin position="73"/>
        <end position="102"/>
    </location>
</feature>
<accession>A0A418XTZ1</accession>
<proteinExistence type="predicted"/>
<sequence length="102" mass="10930">MSLRHRTLPLLLILSLGFAQLLLAWHAPSHILSDGHGPHEELLAPADCQVCTNGQGLLALPTLFFPITAGHVEPTPSVTGPSRLQRSESRSQYPPRGPPAAV</sequence>
<evidence type="ECO:0000313" key="2">
    <source>
        <dbReference type="EMBL" id="RJG16171.1"/>
    </source>
</evidence>
<organism evidence="2 3">
    <name type="scientific">Alcanivorax profundi</name>
    <dbReference type="NCBI Taxonomy" id="2338368"/>
    <lineage>
        <taxon>Bacteria</taxon>
        <taxon>Pseudomonadati</taxon>
        <taxon>Pseudomonadota</taxon>
        <taxon>Gammaproteobacteria</taxon>
        <taxon>Oceanospirillales</taxon>
        <taxon>Alcanivoracaceae</taxon>
        <taxon>Alcanivorax</taxon>
    </lineage>
</organism>
<protein>
    <recommendedName>
        <fullName evidence="4">DUF2946 domain-containing protein</fullName>
    </recommendedName>
</protein>
<evidence type="ECO:0008006" key="4">
    <source>
        <dbReference type="Google" id="ProtNLM"/>
    </source>
</evidence>
<gene>
    <name evidence="2" type="ORF">D4A39_15365</name>
</gene>
<name>A0A418XTZ1_9GAMM</name>
<evidence type="ECO:0000313" key="3">
    <source>
        <dbReference type="Proteomes" id="UP000283734"/>
    </source>
</evidence>
<comment type="caution">
    <text evidence="2">The sequence shown here is derived from an EMBL/GenBank/DDBJ whole genome shotgun (WGS) entry which is preliminary data.</text>
</comment>
<dbReference type="RefSeq" id="WP_022983733.1">
    <property type="nucleotide sequence ID" value="NZ_CAXGPP010000012.1"/>
</dbReference>
<dbReference type="AlphaFoldDB" id="A0A418XTZ1"/>
<dbReference type="OrthoDB" id="6079213at2"/>
<reference evidence="2 3" key="1">
    <citation type="submission" date="2018-09" db="EMBL/GenBank/DDBJ databases">
        <title>Alcanivorax profundi sp. nov., isolated from 1000 m-depth seawater of the Mariana Trench.</title>
        <authorList>
            <person name="Liu J."/>
        </authorList>
    </citation>
    <scope>NUCLEOTIDE SEQUENCE [LARGE SCALE GENOMIC DNA]</scope>
    <source>
        <strain evidence="2 3">MTEO17</strain>
    </source>
</reference>
<dbReference type="EMBL" id="QYYA01000006">
    <property type="protein sequence ID" value="RJG16171.1"/>
    <property type="molecule type" value="Genomic_DNA"/>
</dbReference>
<evidence type="ECO:0000256" key="1">
    <source>
        <dbReference type="SAM" id="MobiDB-lite"/>
    </source>
</evidence>
<dbReference type="Proteomes" id="UP000283734">
    <property type="component" value="Unassembled WGS sequence"/>
</dbReference>